<dbReference type="OMA" id="RWERRHK"/>
<feature type="region of interest" description="Disordered" evidence="6">
    <location>
        <begin position="271"/>
        <end position="290"/>
    </location>
</feature>
<dbReference type="VEuPathDB" id="FungiDB:I7I53_05559"/>
<evidence type="ECO:0000256" key="1">
    <source>
        <dbReference type="ARBA" id="ARBA00003548"/>
    </source>
</evidence>
<dbReference type="Pfam" id="PF06413">
    <property type="entry name" value="Neugrin"/>
    <property type="match status" value="1"/>
</dbReference>
<dbReference type="HOGENOM" id="CLU_081333_0_0_1"/>
<feature type="compositionally biased region" description="Basic and acidic residues" evidence="6">
    <location>
        <begin position="160"/>
        <end position="172"/>
    </location>
</feature>
<dbReference type="PANTHER" id="PTHR13475:SF3">
    <property type="entry name" value="NEUGRIN"/>
    <property type="match status" value="1"/>
</dbReference>
<evidence type="ECO:0000256" key="3">
    <source>
        <dbReference type="ARBA" id="ARBA00010895"/>
    </source>
</evidence>
<keyword evidence="5" id="KW-0809">Transit peptide</keyword>
<dbReference type="EMBL" id="DS990639">
    <property type="protein sequence ID" value="EGC46532.1"/>
    <property type="molecule type" value="Genomic_DNA"/>
</dbReference>
<dbReference type="STRING" id="544711.F0UJ87"/>
<dbReference type="GO" id="GO:0005739">
    <property type="term" value="C:mitochondrion"/>
    <property type="evidence" value="ECO:0007669"/>
    <property type="project" value="UniProtKB-SubCell"/>
</dbReference>
<evidence type="ECO:0000256" key="6">
    <source>
        <dbReference type="SAM" id="MobiDB-lite"/>
    </source>
</evidence>
<comment type="function">
    <text evidence="1">Required for respiratory activity and maintenance and expression of the mitochondrial genome.</text>
</comment>
<proteinExistence type="inferred from homology"/>
<dbReference type="PANTHER" id="PTHR13475">
    <property type="entry name" value="NEUGRIN"/>
    <property type="match status" value="1"/>
</dbReference>
<evidence type="ECO:0000313" key="8">
    <source>
        <dbReference type="Proteomes" id="UP000008142"/>
    </source>
</evidence>
<dbReference type="AlphaFoldDB" id="F0UJ87"/>
<organism evidence="8">
    <name type="scientific">Ajellomyces capsulatus (strain H88)</name>
    <name type="common">Darling's disease fungus</name>
    <name type="synonym">Histoplasma capsulatum</name>
    <dbReference type="NCBI Taxonomy" id="544711"/>
    <lineage>
        <taxon>Eukaryota</taxon>
        <taxon>Fungi</taxon>
        <taxon>Dikarya</taxon>
        <taxon>Ascomycota</taxon>
        <taxon>Pezizomycotina</taxon>
        <taxon>Eurotiomycetes</taxon>
        <taxon>Eurotiomycetidae</taxon>
        <taxon>Onygenales</taxon>
        <taxon>Ajellomycetaceae</taxon>
        <taxon>Histoplasma</taxon>
    </lineage>
</organism>
<dbReference type="Proteomes" id="UP000008142">
    <property type="component" value="Unassembled WGS sequence"/>
</dbReference>
<accession>F0UJ87</accession>
<comment type="subcellular location">
    <subcellularLocation>
        <location evidence="2">Mitochondrion</location>
    </subcellularLocation>
</comment>
<comment type="similarity">
    <text evidence="3">Belongs to the RRG9 family.</text>
</comment>
<feature type="compositionally biased region" description="Basic and acidic residues" evidence="6">
    <location>
        <begin position="112"/>
        <end position="130"/>
    </location>
</feature>
<evidence type="ECO:0000256" key="2">
    <source>
        <dbReference type="ARBA" id="ARBA00004173"/>
    </source>
</evidence>
<reference evidence="8" key="1">
    <citation type="submission" date="2008-07" db="EMBL/GenBank/DDBJ databases">
        <title>Annotation of Ajellomyces capsulatus strain H88.</title>
        <authorList>
            <person name="Champion M."/>
            <person name="Cuomo C."/>
            <person name="Ma L.-J."/>
            <person name="Henn M.R."/>
            <person name="Sil A."/>
            <person name="Goldman B."/>
            <person name="Young S.K."/>
            <person name="Kodira C.D."/>
            <person name="Zeng Q."/>
            <person name="Koehrsen M."/>
            <person name="Alvarado L."/>
            <person name="Berlin A."/>
            <person name="Borenstein D."/>
            <person name="Chen Z."/>
            <person name="Engels R."/>
            <person name="Freedman E."/>
            <person name="Gellesch M."/>
            <person name="Goldberg J."/>
            <person name="Griggs A."/>
            <person name="Gujja S."/>
            <person name="Heiman D."/>
            <person name="Hepburn T."/>
            <person name="Howarth C."/>
            <person name="Jen D."/>
            <person name="Larson L."/>
            <person name="Lewis B."/>
            <person name="Mehta T."/>
            <person name="Park D."/>
            <person name="Pearson M."/>
            <person name="Roberts A."/>
            <person name="Saif S."/>
            <person name="Shea T."/>
            <person name="Shenoy N."/>
            <person name="Sisk P."/>
            <person name="Stolte C."/>
            <person name="Sykes S."/>
            <person name="Walk T."/>
            <person name="White J."/>
            <person name="Yandava C."/>
            <person name="Klein B."/>
            <person name="McEwen J.G."/>
            <person name="Puccia R."/>
            <person name="Goldman G.H."/>
            <person name="Felipe M.S."/>
            <person name="Nino-Vega G."/>
            <person name="San-Blas G."/>
            <person name="Taylor J."/>
            <person name="Mendoza L."/>
            <person name="Galagan J."/>
            <person name="Nusbaum C."/>
            <person name="Birren B."/>
        </authorList>
    </citation>
    <scope>NUCLEOTIDE SEQUENCE [LARGE SCALE GENOMIC DNA]</scope>
    <source>
        <strain evidence="8">H88</strain>
    </source>
</reference>
<protein>
    <recommendedName>
        <fullName evidence="4">Required for respiratory growth protein 9, mitochondrial</fullName>
    </recommendedName>
</protein>
<dbReference type="InterPro" id="IPR010487">
    <property type="entry name" value="NGRN/Rrg9"/>
</dbReference>
<feature type="region of interest" description="Disordered" evidence="6">
    <location>
        <begin position="103"/>
        <end position="175"/>
    </location>
</feature>
<dbReference type="OrthoDB" id="5578174at2759"/>
<evidence type="ECO:0000256" key="4">
    <source>
        <dbReference type="ARBA" id="ARBA00013566"/>
    </source>
</evidence>
<name>F0UJ87_AJEC8</name>
<evidence type="ECO:0000313" key="7">
    <source>
        <dbReference type="EMBL" id="EGC46532.1"/>
    </source>
</evidence>
<dbReference type="GO" id="GO:0005634">
    <property type="term" value="C:nucleus"/>
    <property type="evidence" value="ECO:0007669"/>
    <property type="project" value="TreeGrafter"/>
</dbReference>
<evidence type="ECO:0000256" key="5">
    <source>
        <dbReference type="ARBA" id="ARBA00022946"/>
    </source>
</evidence>
<sequence length="290" mass="33641">MFSPLNTHHVLCPAKSIALKGVASFYYKFTRLQRSARHHNLRFDGEANFIALCICHIRVAKKLPGYPSSASYNILQKKLLDHLMSTINYFPILSQSSETPELSLSCSSATDQPHRTDERRPNSDRRDKNLNSKSTTKASRAILKHDSKSKIPCSSKSATQKRENSDNPRELEPWQIQKRALKKKFPEGWNPRKRLHPDTLDTIRHLHQQDPATYSTPALAQEYKVSPEAIRRILKSKWRPSPEIAAERRERWEKRHQRIWNQLSEIGVRPHRPSFADVSDTKVLEKKRRA</sequence>
<gene>
    <name evidence="7" type="ORF">HCEG_05747</name>
</gene>